<evidence type="ECO:0000256" key="1">
    <source>
        <dbReference type="SAM" id="Coils"/>
    </source>
</evidence>
<dbReference type="Gene3D" id="1.20.1270.70">
    <property type="entry name" value="Designed single chain three-helix bundle"/>
    <property type="match status" value="1"/>
</dbReference>
<proteinExistence type="predicted"/>
<dbReference type="Proteomes" id="UP001204953">
    <property type="component" value="Unassembled WGS sequence"/>
</dbReference>
<gene>
    <name evidence="2" type="ORF">NJ959_22800</name>
</gene>
<sequence>KLDRELSDKIDKLNAKFSGQIDSLDDKIDKLDAKFSDKIDKLDEKVDKLTVELATCTTNLSNLDKRVEKIEGTKKNQIWNYTVRRLFNHHGF</sequence>
<reference evidence="2" key="1">
    <citation type="submission" date="2022-06" db="EMBL/GenBank/DDBJ databases">
        <title>New cyanobacteria of genus Symplocastrum in benthos of Lake Baikal.</title>
        <authorList>
            <person name="Sorokovikova E."/>
            <person name="Tikhonova I."/>
            <person name="Krasnopeev A."/>
            <person name="Evseev P."/>
            <person name="Gladkikh A."/>
            <person name="Belykh O."/>
        </authorList>
    </citation>
    <scope>NUCLEOTIDE SEQUENCE</scope>
    <source>
        <strain evidence="2">BBK-W-15</strain>
    </source>
</reference>
<feature type="coiled-coil region" evidence="1">
    <location>
        <begin position="14"/>
        <end position="59"/>
    </location>
</feature>
<evidence type="ECO:0000313" key="2">
    <source>
        <dbReference type="EMBL" id="MCP2731257.1"/>
    </source>
</evidence>
<dbReference type="RefSeq" id="WP_254014002.1">
    <property type="nucleotide sequence ID" value="NZ_JAMZMM010000302.1"/>
</dbReference>
<keyword evidence="1" id="KW-0175">Coiled coil</keyword>
<dbReference type="AlphaFoldDB" id="A0AAE3GZ45"/>
<comment type="caution">
    <text evidence="2">The sequence shown here is derived from an EMBL/GenBank/DDBJ whole genome shotgun (WGS) entry which is preliminary data.</text>
</comment>
<evidence type="ECO:0000313" key="3">
    <source>
        <dbReference type="Proteomes" id="UP001204953"/>
    </source>
</evidence>
<keyword evidence="3" id="KW-1185">Reference proteome</keyword>
<feature type="non-terminal residue" evidence="2">
    <location>
        <position position="1"/>
    </location>
</feature>
<organism evidence="2 3">
    <name type="scientific">Limnofasciculus baicalensis BBK-W-15</name>
    <dbReference type="NCBI Taxonomy" id="2699891"/>
    <lineage>
        <taxon>Bacteria</taxon>
        <taxon>Bacillati</taxon>
        <taxon>Cyanobacteriota</taxon>
        <taxon>Cyanophyceae</taxon>
        <taxon>Coleofasciculales</taxon>
        <taxon>Coleofasciculaceae</taxon>
        <taxon>Limnofasciculus</taxon>
        <taxon>Limnofasciculus baicalensis</taxon>
    </lineage>
</organism>
<protein>
    <submittedName>
        <fullName evidence="2">Uncharacterized protein</fullName>
    </submittedName>
</protein>
<accession>A0AAE3GZ45</accession>
<name>A0AAE3GZ45_9CYAN</name>
<dbReference type="EMBL" id="JAMZMM010000302">
    <property type="protein sequence ID" value="MCP2731257.1"/>
    <property type="molecule type" value="Genomic_DNA"/>
</dbReference>